<reference evidence="6" key="1">
    <citation type="submission" date="2020-09" db="EMBL/GenBank/DDBJ databases">
        <title>A novel bacterium of genus Paenibacillus, isolated from South China Sea.</title>
        <authorList>
            <person name="Huang H."/>
            <person name="Mo K."/>
            <person name="Hu Y."/>
        </authorList>
    </citation>
    <scope>NUCLEOTIDE SEQUENCE</scope>
    <source>
        <strain evidence="6">IB182363</strain>
    </source>
</reference>
<dbReference type="InterPro" id="IPR020904">
    <property type="entry name" value="Sc_DH/Rdtase_CS"/>
</dbReference>
<accession>A0A927CEN2</accession>
<organism evidence="6 7">
    <name type="scientific">Paenibacillus oceani</name>
    <dbReference type="NCBI Taxonomy" id="2772510"/>
    <lineage>
        <taxon>Bacteria</taxon>
        <taxon>Bacillati</taxon>
        <taxon>Bacillota</taxon>
        <taxon>Bacilli</taxon>
        <taxon>Bacillales</taxon>
        <taxon>Paenibacillaceae</taxon>
        <taxon>Paenibacillus</taxon>
    </lineage>
</organism>
<keyword evidence="2" id="KW-0560">Oxidoreductase</keyword>
<dbReference type="InterPro" id="IPR036291">
    <property type="entry name" value="NAD(P)-bd_dom_sf"/>
</dbReference>
<proteinExistence type="inferred from homology"/>
<dbReference type="SMART" id="SM00822">
    <property type="entry name" value="PKS_KR"/>
    <property type="match status" value="1"/>
</dbReference>
<dbReference type="PANTHER" id="PTHR43976">
    <property type="entry name" value="SHORT CHAIN DEHYDROGENASE"/>
    <property type="match status" value="1"/>
</dbReference>
<evidence type="ECO:0000313" key="7">
    <source>
        <dbReference type="Proteomes" id="UP000639396"/>
    </source>
</evidence>
<dbReference type="EMBL" id="JACXJA010000065">
    <property type="protein sequence ID" value="MBD2866668.1"/>
    <property type="molecule type" value="Genomic_DNA"/>
</dbReference>
<dbReference type="PANTHER" id="PTHR43976:SF16">
    <property type="entry name" value="SHORT-CHAIN DEHYDROGENASE_REDUCTASE FAMILY PROTEIN"/>
    <property type="match status" value="1"/>
</dbReference>
<dbReference type="PRINTS" id="PR00081">
    <property type="entry name" value="GDHRDH"/>
</dbReference>
<protein>
    <submittedName>
        <fullName evidence="6">SDR family oxidoreductase</fullName>
    </submittedName>
</protein>
<evidence type="ECO:0000259" key="5">
    <source>
        <dbReference type="SMART" id="SM00822"/>
    </source>
</evidence>
<gene>
    <name evidence="6" type="ORF">IDH45_32340</name>
</gene>
<feature type="domain" description="Ketoreductase" evidence="5">
    <location>
        <begin position="17"/>
        <end position="200"/>
    </location>
</feature>
<keyword evidence="7" id="KW-1185">Reference proteome</keyword>
<evidence type="ECO:0000256" key="2">
    <source>
        <dbReference type="ARBA" id="ARBA00023002"/>
    </source>
</evidence>
<evidence type="ECO:0000256" key="3">
    <source>
        <dbReference type="RuleBase" id="RU000363"/>
    </source>
</evidence>
<keyword evidence="4" id="KW-0472">Membrane</keyword>
<dbReference type="GO" id="GO:0008206">
    <property type="term" value="P:bile acid metabolic process"/>
    <property type="evidence" value="ECO:0007669"/>
    <property type="project" value="UniProtKB-ARBA"/>
</dbReference>
<dbReference type="FunFam" id="3.40.50.720:FF:000084">
    <property type="entry name" value="Short-chain dehydrogenase reductase"/>
    <property type="match status" value="1"/>
</dbReference>
<dbReference type="Proteomes" id="UP000639396">
    <property type="component" value="Unassembled WGS sequence"/>
</dbReference>
<dbReference type="InterPro" id="IPR057326">
    <property type="entry name" value="KR_dom"/>
</dbReference>
<dbReference type="Gene3D" id="3.40.50.720">
    <property type="entry name" value="NAD(P)-binding Rossmann-like Domain"/>
    <property type="match status" value="1"/>
</dbReference>
<dbReference type="PRINTS" id="PR00080">
    <property type="entry name" value="SDRFAMILY"/>
</dbReference>
<dbReference type="InterPro" id="IPR002347">
    <property type="entry name" value="SDR_fam"/>
</dbReference>
<dbReference type="PROSITE" id="PS00061">
    <property type="entry name" value="ADH_SHORT"/>
    <property type="match status" value="1"/>
</dbReference>
<evidence type="ECO:0000313" key="6">
    <source>
        <dbReference type="EMBL" id="MBD2866668.1"/>
    </source>
</evidence>
<dbReference type="Pfam" id="PF00106">
    <property type="entry name" value="adh_short"/>
    <property type="match status" value="1"/>
</dbReference>
<comment type="similarity">
    <text evidence="1 3">Belongs to the short-chain dehydrogenases/reductases (SDR) family.</text>
</comment>
<sequence length="293" mass="31427">MMWEGVCSDKEEPSMGKVAFITGTSSGFGLLTAVVLAGKGYKVVATMRDLSKQEALLHEAARAGVDADALIETVRLDVTDSEEVARVVADAIARYGAIDVLVNNAGFALGGFVEEVPLEDWRQQMETNFFGLIAVTKEVLPSMRERGSGTIVNIGSVSGRIAFPGYAPYAASKFAVEGFSESLRHEMAPFGVRIVLVEPGAYRTAIWGKGIAAIRTSEASPYAGPMKAMMSYSQRAAETAPDPREVAELVGRIADARSPRLRYALGRGSALLLAAKALLPWSWLEGAIRRALR</sequence>
<dbReference type="InterPro" id="IPR051911">
    <property type="entry name" value="SDR_oxidoreductase"/>
</dbReference>
<dbReference type="NCBIfam" id="NF005372">
    <property type="entry name" value="PRK06914.1"/>
    <property type="match status" value="1"/>
</dbReference>
<dbReference type="GO" id="GO:0016491">
    <property type="term" value="F:oxidoreductase activity"/>
    <property type="evidence" value="ECO:0007669"/>
    <property type="project" value="UniProtKB-KW"/>
</dbReference>
<comment type="caution">
    <text evidence="6">The sequence shown here is derived from an EMBL/GenBank/DDBJ whole genome shotgun (WGS) entry which is preliminary data.</text>
</comment>
<dbReference type="AlphaFoldDB" id="A0A927CEN2"/>
<evidence type="ECO:0000256" key="4">
    <source>
        <dbReference type="SAM" id="Phobius"/>
    </source>
</evidence>
<dbReference type="CDD" id="cd05374">
    <property type="entry name" value="17beta-HSD-like_SDR_c"/>
    <property type="match status" value="1"/>
</dbReference>
<dbReference type="SUPFAM" id="SSF51735">
    <property type="entry name" value="NAD(P)-binding Rossmann-fold domains"/>
    <property type="match status" value="1"/>
</dbReference>
<keyword evidence="4" id="KW-1133">Transmembrane helix</keyword>
<evidence type="ECO:0000256" key="1">
    <source>
        <dbReference type="ARBA" id="ARBA00006484"/>
    </source>
</evidence>
<feature type="transmembrane region" description="Helical" evidence="4">
    <location>
        <begin position="18"/>
        <end position="38"/>
    </location>
</feature>
<keyword evidence="4" id="KW-0812">Transmembrane</keyword>
<name>A0A927CEN2_9BACL</name>